<dbReference type="SUPFAM" id="SSF51445">
    <property type="entry name" value="(Trans)glycosidases"/>
    <property type="match status" value="1"/>
</dbReference>
<comment type="caution">
    <text evidence="18">The sequence shown here is derived from an EMBL/GenBank/DDBJ whole genome shotgun (WGS) entry which is preliminary data.</text>
</comment>
<protein>
    <recommendedName>
        <fullName evidence="5 13">Malto-oligosyltrehalose trehalohydrolase</fullName>
        <shortName evidence="14">MTHase</shortName>
        <ecNumber evidence="4 13">3.2.1.141</ecNumber>
    </recommendedName>
    <alternativeName>
        <fullName evidence="11 14">4-alpha-D-((1-&gt;4)-alpha-D-glucano)trehalose trehalohydrolase</fullName>
    </alternativeName>
    <alternativeName>
        <fullName evidence="10 14">Maltooligosyl trehalose trehalohydrolase</fullName>
    </alternativeName>
</protein>
<evidence type="ECO:0000256" key="3">
    <source>
        <dbReference type="ARBA" id="ARBA00008061"/>
    </source>
</evidence>
<evidence type="ECO:0000256" key="5">
    <source>
        <dbReference type="ARBA" id="ARBA00015938"/>
    </source>
</evidence>
<accession>A0A840I409</accession>
<feature type="domain" description="Glycosyl hydrolase family 13 catalytic" evidence="17">
    <location>
        <begin position="86"/>
        <end position="474"/>
    </location>
</feature>
<organism evidence="18 19">
    <name type="scientific">Parvularcula dongshanensis</name>
    <dbReference type="NCBI Taxonomy" id="1173995"/>
    <lineage>
        <taxon>Bacteria</taxon>
        <taxon>Pseudomonadati</taxon>
        <taxon>Pseudomonadota</taxon>
        <taxon>Alphaproteobacteria</taxon>
        <taxon>Parvularculales</taxon>
        <taxon>Parvularculaceae</taxon>
        <taxon>Parvularcula</taxon>
    </lineage>
</organism>
<evidence type="ECO:0000256" key="15">
    <source>
        <dbReference type="PIRSR" id="PIRSR006337-1"/>
    </source>
</evidence>
<evidence type="ECO:0000256" key="9">
    <source>
        <dbReference type="ARBA" id="ARBA00023295"/>
    </source>
</evidence>
<dbReference type="GO" id="GO:0033942">
    <property type="term" value="F:4-alpha-D-(1-&gt;4)-alpha-D-glucanotrehalose trehalohydrolase activity"/>
    <property type="evidence" value="ECO:0007669"/>
    <property type="project" value="UniProtKB-EC"/>
</dbReference>
<feature type="active site" description="Nucleophile" evidence="15">
    <location>
        <position position="257"/>
    </location>
</feature>
<comment type="catalytic activity">
    <reaction evidence="12 14">
        <text>hydrolysis of (1-&gt;4)-alpha-D-glucosidic linkage in 4-alpha-D-[(1-&gt;4)-alpha-D-glucanosyl]n trehalose to yield trehalose and (1-&gt;4)-alpha-D-glucan.</text>
        <dbReference type="EC" id="3.2.1.141"/>
    </reaction>
</comment>
<keyword evidence="8" id="KW-0119">Carbohydrate metabolism</keyword>
<evidence type="ECO:0000259" key="17">
    <source>
        <dbReference type="SMART" id="SM00642"/>
    </source>
</evidence>
<dbReference type="GO" id="GO:0005992">
    <property type="term" value="P:trehalose biosynthetic process"/>
    <property type="evidence" value="ECO:0007669"/>
    <property type="project" value="UniProtKB-UniRule"/>
</dbReference>
<dbReference type="InterPro" id="IPR044901">
    <property type="entry name" value="Trehalose_TreZ_E-set_sf"/>
</dbReference>
<evidence type="ECO:0000256" key="7">
    <source>
        <dbReference type="ARBA" id="ARBA00022801"/>
    </source>
</evidence>
<dbReference type="Pfam" id="PF00128">
    <property type="entry name" value="Alpha-amylase"/>
    <property type="match status" value="1"/>
</dbReference>
<dbReference type="PANTHER" id="PTHR43651">
    <property type="entry name" value="1,4-ALPHA-GLUCAN-BRANCHING ENZYME"/>
    <property type="match status" value="1"/>
</dbReference>
<gene>
    <name evidence="18" type="ORF">GGQ59_001576</name>
</gene>
<evidence type="ECO:0000256" key="10">
    <source>
        <dbReference type="ARBA" id="ARBA00032057"/>
    </source>
</evidence>
<dbReference type="UniPathway" id="UPA00299"/>
<dbReference type="RefSeq" id="WP_183817237.1">
    <property type="nucleotide sequence ID" value="NZ_JACHOB010000002.1"/>
</dbReference>
<feature type="site" description="Transition state stabilizer" evidence="16">
    <location>
        <position position="392"/>
    </location>
</feature>
<dbReference type="InterPro" id="IPR014756">
    <property type="entry name" value="Ig_E-set"/>
</dbReference>
<dbReference type="InterPro" id="IPR017853">
    <property type="entry name" value="GH"/>
</dbReference>
<dbReference type="Gene3D" id="1.10.10.760">
    <property type="entry name" value="E-set domains of sugar-utilizing enzymes"/>
    <property type="match status" value="1"/>
</dbReference>
<sequence length="595" mass="65960">MSLGPIPHGVTLEEGGARFRLWAPNADAVALLYQGRSVDMAAAQEGWREAFVEGAKAGDTYQYQVGDLRVPDPASRGQKDDVHGPSLIVDPGAYEWRHTEWRGRPWEDTVIEEVHVGAATPEGTFDGLRRKLSHYKELGVTAIEILPVASFAGARNWGYDGVLQFAPDTSYGTPDDLRRLIDEAHGLGLQMLIDVVYNHFGPDGNYLGAYAQDFFDQEKHTPWGAALNFGRAPVREFFIQNAVMWLTEYRFDGIRFDAVQAISGMAAAEGRGHFLEEMAEAIRERTKGRHVHLILENDDNTSELLVRKDGEAVFYDGQWNDDFHHVVHRMITGETDGYYADYPAPGERLAKVLREGFDYQGQPSHHRGDKARGTPSGGLPTTAFVNFIQNHDQVGNRALGDRIDEAAPEEAVVAATALYLLGPQIPMIWMGEEWASSSTFPFFCDFHGELAEAVRNGRREEFGRFEAFRDPAAREVIPDPNAQETFLAAKLDWQEMGRHRHADRIALFKELLALRHEHVVPLLKSGGQGAEAENEGDTVLARYRFGEGTLTICANLSPEGGGVHGDMPGEVIFSTHDALVPSAMPPWSLTASIAR</sequence>
<dbReference type="Proteomes" id="UP000563524">
    <property type="component" value="Unassembled WGS sequence"/>
</dbReference>
<comment type="pathway">
    <text evidence="2 14">Glycan biosynthesis; trehalose biosynthesis.</text>
</comment>
<dbReference type="CDD" id="cd11325">
    <property type="entry name" value="AmyAc_GTHase"/>
    <property type="match status" value="1"/>
</dbReference>
<dbReference type="NCBIfam" id="TIGR02402">
    <property type="entry name" value="trehalose_TreZ"/>
    <property type="match status" value="1"/>
</dbReference>
<feature type="active site" description="Proton donor" evidence="15">
    <location>
        <position position="296"/>
    </location>
</feature>
<evidence type="ECO:0000256" key="11">
    <source>
        <dbReference type="ARBA" id="ARBA00033284"/>
    </source>
</evidence>
<dbReference type="EC" id="3.2.1.141" evidence="4 13"/>
<keyword evidence="9 14" id="KW-0326">Glycosidase</keyword>
<evidence type="ECO:0000256" key="16">
    <source>
        <dbReference type="PIRSR" id="PIRSR006337-3"/>
    </source>
</evidence>
<dbReference type="CDD" id="cd02853">
    <property type="entry name" value="E_set_MTHase_like_N"/>
    <property type="match status" value="1"/>
</dbReference>
<name>A0A840I409_9PROT</name>
<dbReference type="Pfam" id="PF02922">
    <property type="entry name" value="CBM_48"/>
    <property type="match status" value="1"/>
</dbReference>
<evidence type="ECO:0000313" key="19">
    <source>
        <dbReference type="Proteomes" id="UP000563524"/>
    </source>
</evidence>
<dbReference type="SUPFAM" id="SSF81296">
    <property type="entry name" value="E set domains"/>
    <property type="match status" value="1"/>
</dbReference>
<comment type="similarity">
    <text evidence="3 14">Belongs to the glycosyl hydrolase 13 family.</text>
</comment>
<evidence type="ECO:0000313" key="18">
    <source>
        <dbReference type="EMBL" id="MBB4659062.1"/>
    </source>
</evidence>
<evidence type="ECO:0000256" key="6">
    <source>
        <dbReference type="ARBA" id="ARBA00022490"/>
    </source>
</evidence>
<dbReference type="InterPro" id="IPR012768">
    <property type="entry name" value="Trehalose_TreZ"/>
</dbReference>
<keyword evidence="6" id="KW-0963">Cytoplasm</keyword>
<evidence type="ECO:0000256" key="13">
    <source>
        <dbReference type="NCBIfam" id="TIGR02402"/>
    </source>
</evidence>
<evidence type="ECO:0000256" key="8">
    <source>
        <dbReference type="ARBA" id="ARBA00023277"/>
    </source>
</evidence>
<dbReference type="AlphaFoldDB" id="A0A840I409"/>
<dbReference type="EMBL" id="JACHOB010000002">
    <property type="protein sequence ID" value="MBB4659062.1"/>
    <property type="molecule type" value="Genomic_DNA"/>
</dbReference>
<dbReference type="Gene3D" id="2.60.40.10">
    <property type="entry name" value="Immunoglobulins"/>
    <property type="match status" value="1"/>
</dbReference>
<dbReference type="InterPro" id="IPR006047">
    <property type="entry name" value="GH13_cat_dom"/>
</dbReference>
<reference evidence="18 19" key="1">
    <citation type="submission" date="2020-08" db="EMBL/GenBank/DDBJ databases">
        <title>Genomic Encyclopedia of Type Strains, Phase IV (KMG-IV): sequencing the most valuable type-strain genomes for metagenomic binning, comparative biology and taxonomic classification.</title>
        <authorList>
            <person name="Goeker M."/>
        </authorList>
    </citation>
    <scope>NUCLEOTIDE SEQUENCE [LARGE SCALE GENOMIC DNA]</scope>
    <source>
        <strain evidence="18 19">DSM 102850</strain>
    </source>
</reference>
<evidence type="ECO:0000256" key="1">
    <source>
        <dbReference type="ARBA" id="ARBA00004496"/>
    </source>
</evidence>
<dbReference type="SMART" id="SM00642">
    <property type="entry name" value="Aamy"/>
    <property type="match status" value="1"/>
</dbReference>
<keyword evidence="19" id="KW-1185">Reference proteome</keyword>
<evidence type="ECO:0000256" key="2">
    <source>
        <dbReference type="ARBA" id="ARBA00005199"/>
    </source>
</evidence>
<proteinExistence type="inferred from homology"/>
<comment type="subcellular location">
    <subcellularLocation>
        <location evidence="1 15">Cytoplasm</location>
    </subcellularLocation>
</comment>
<dbReference type="PIRSF" id="PIRSF006337">
    <property type="entry name" value="Trehalose_TreZ"/>
    <property type="match status" value="1"/>
</dbReference>
<keyword evidence="7 14" id="KW-0378">Hydrolase</keyword>
<dbReference type="InterPro" id="IPR013783">
    <property type="entry name" value="Ig-like_fold"/>
</dbReference>
<dbReference type="Gene3D" id="3.20.20.80">
    <property type="entry name" value="Glycosidases"/>
    <property type="match status" value="1"/>
</dbReference>
<evidence type="ECO:0000256" key="4">
    <source>
        <dbReference type="ARBA" id="ARBA00012268"/>
    </source>
</evidence>
<dbReference type="InterPro" id="IPR004193">
    <property type="entry name" value="Glyco_hydro_13_N"/>
</dbReference>
<dbReference type="GO" id="GO:0005737">
    <property type="term" value="C:cytoplasm"/>
    <property type="evidence" value="ECO:0007669"/>
    <property type="project" value="UniProtKB-SubCell"/>
</dbReference>
<evidence type="ECO:0000256" key="12">
    <source>
        <dbReference type="ARBA" id="ARBA00034013"/>
    </source>
</evidence>
<dbReference type="PANTHER" id="PTHR43651:SF11">
    <property type="entry name" value="MALTO-OLIGOSYLTREHALOSE TREHALOHYDROLASE"/>
    <property type="match status" value="1"/>
</dbReference>
<evidence type="ECO:0000256" key="14">
    <source>
        <dbReference type="PIRNR" id="PIRNR006337"/>
    </source>
</evidence>